<dbReference type="AlphaFoldDB" id="A0A2C6KIM4"/>
<dbReference type="EMBL" id="MIGC01000949">
    <property type="protein sequence ID" value="PHJ23891.1"/>
    <property type="molecule type" value="Genomic_DNA"/>
</dbReference>
<protein>
    <submittedName>
        <fullName evidence="1">Uncharacterized protein</fullName>
    </submittedName>
</protein>
<evidence type="ECO:0000313" key="2">
    <source>
        <dbReference type="Proteomes" id="UP000221165"/>
    </source>
</evidence>
<dbReference type="Proteomes" id="UP000221165">
    <property type="component" value="Unassembled WGS sequence"/>
</dbReference>
<dbReference type="RefSeq" id="XP_067925565.1">
    <property type="nucleotide sequence ID" value="XM_068062461.1"/>
</dbReference>
<feature type="non-terminal residue" evidence="1">
    <location>
        <position position="1"/>
    </location>
</feature>
<accession>A0A2C6KIM4</accession>
<comment type="caution">
    <text evidence="1">The sequence shown here is derived from an EMBL/GenBank/DDBJ whole genome shotgun (WGS) entry which is preliminary data.</text>
</comment>
<proteinExistence type="predicted"/>
<reference evidence="1 2" key="1">
    <citation type="journal article" date="2017" name="Int. J. Parasitol.">
        <title>The genome of the protozoan parasite Cystoisospora suis and a reverse vaccinology approach to identify vaccine candidates.</title>
        <authorList>
            <person name="Palmieri N."/>
            <person name="Shrestha A."/>
            <person name="Ruttkowski B."/>
            <person name="Beck T."/>
            <person name="Vogl C."/>
            <person name="Tomley F."/>
            <person name="Blake D.P."/>
            <person name="Joachim A."/>
        </authorList>
    </citation>
    <scope>NUCLEOTIDE SEQUENCE [LARGE SCALE GENOMIC DNA]</scope>
    <source>
        <strain evidence="1 2">Wien I</strain>
    </source>
</reference>
<gene>
    <name evidence="1" type="ORF">CSUI_002259</name>
</gene>
<dbReference type="VEuPathDB" id="ToxoDB:CSUI_002259"/>
<evidence type="ECO:0000313" key="1">
    <source>
        <dbReference type="EMBL" id="PHJ23891.1"/>
    </source>
</evidence>
<name>A0A2C6KIM4_9APIC</name>
<keyword evidence="2" id="KW-1185">Reference proteome</keyword>
<sequence>GKIVEEDDNDPSFFSFQIEKDELQGFGILECLLCRCVFSSFEVVLFSIVWSTRQQRSTRWRARNKRKAYDENEVFCLSLTRCLS</sequence>
<dbReference type="GeneID" id="94425672"/>
<organism evidence="1 2">
    <name type="scientific">Cystoisospora suis</name>
    <dbReference type="NCBI Taxonomy" id="483139"/>
    <lineage>
        <taxon>Eukaryota</taxon>
        <taxon>Sar</taxon>
        <taxon>Alveolata</taxon>
        <taxon>Apicomplexa</taxon>
        <taxon>Conoidasida</taxon>
        <taxon>Coccidia</taxon>
        <taxon>Eucoccidiorida</taxon>
        <taxon>Eimeriorina</taxon>
        <taxon>Sarcocystidae</taxon>
        <taxon>Cystoisospora</taxon>
    </lineage>
</organism>